<sequence length="41" mass="4799">MRFLIHPKSSFSLDDWQEAHWAYFGGREGAVFPTTIELDDK</sequence>
<name>A0A3B1E012_9ZZZZ</name>
<accession>A0A3B1E012</accession>
<organism evidence="1">
    <name type="scientific">hydrothermal vent metagenome</name>
    <dbReference type="NCBI Taxonomy" id="652676"/>
    <lineage>
        <taxon>unclassified sequences</taxon>
        <taxon>metagenomes</taxon>
        <taxon>ecological metagenomes</taxon>
    </lineage>
</organism>
<feature type="non-terminal residue" evidence="1">
    <location>
        <position position="41"/>
    </location>
</feature>
<dbReference type="EMBL" id="UOGL01000174">
    <property type="protein sequence ID" value="VAX38295.1"/>
    <property type="molecule type" value="Genomic_DNA"/>
</dbReference>
<dbReference type="AlphaFoldDB" id="A0A3B1E012"/>
<reference evidence="1" key="1">
    <citation type="submission" date="2018-06" db="EMBL/GenBank/DDBJ databases">
        <authorList>
            <person name="Zhirakovskaya E."/>
        </authorList>
    </citation>
    <scope>NUCLEOTIDE SEQUENCE</scope>
</reference>
<evidence type="ECO:0000313" key="1">
    <source>
        <dbReference type="EMBL" id="VAX38295.1"/>
    </source>
</evidence>
<protein>
    <submittedName>
        <fullName evidence="1">Uncharacterized protein</fullName>
    </submittedName>
</protein>
<proteinExistence type="predicted"/>
<gene>
    <name evidence="1" type="ORF">MNBD_PLANCTO02-2571</name>
</gene>